<evidence type="ECO:0000313" key="2">
    <source>
        <dbReference type="Proteomes" id="UP001060215"/>
    </source>
</evidence>
<name>A0ACC0H949_9ERIC</name>
<keyword evidence="1" id="KW-0418">Kinase</keyword>
<evidence type="ECO:0000313" key="1">
    <source>
        <dbReference type="EMBL" id="KAI8009484.1"/>
    </source>
</evidence>
<dbReference type="EMBL" id="CM045762">
    <property type="protein sequence ID" value="KAI8009484.1"/>
    <property type="molecule type" value="Genomic_DNA"/>
</dbReference>
<comment type="caution">
    <text evidence="1">The sequence shown here is derived from an EMBL/GenBank/DDBJ whole genome shotgun (WGS) entry which is preliminary data.</text>
</comment>
<feature type="non-terminal residue" evidence="1">
    <location>
        <position position="1"/>
    </location>
</feature>
<reference evidence="1 2" key="1">
    <citation type="journal article" date="2022" name="Plant J.">
        <title>Chromosome-level genome of Camellia lanceoleosa provides a valuable resource for understanding genome evolution and self-incompatibility.</title>
        <authorList>
            <person name="Gong W."/>
            <person name="Xiao S."/>
            <person name="Wang L."/>
            <person name="Liao Z."/>
            <person name="Chang Y."/>
            <person name="Mo W."/>
            <person name="Hu G."/>
            <person name="Li W."/>
            <person name="Zhao G."/>
            <person name="Zhu H."/>
            <person name="Hu X."/>
            <person name="Ji K."/>
            <person name="Xiang X."/>
            <person name="Song Q."/>
            <person name="Yuan D."/>
            <person name="Jin S."/>
            <person name="Zhang L."/>
        </authorList>
    </citation>
    <scope>NUCLEOTIDE SEQUENCE [LARGE SCALE GENOMIC DNA]</scope>
    <source>
        <strain evidence="1">SQ_2022a</strain>
    </source>
</reference>
<keyword evidence="2" id="KW-1185">Reference proteome</keyword>
<keyword evidence="1" id="KW-0808">Transferase</keyword>
<accession>A0ACC0H949</accession>
<organism evidence="1 2">
    <name type="scientific">Camellia lanceoleosa</name>
    <dbReference type="NCBI Taxonomy" id="1840588"/>
    <lineage>
        <taxon>Eukaryota</taxon>
        <taxon>Viridiplantae</taxon>
        <taxon>Streptophyta</taxon>
        <taxon>Embryophyta</taxon>
        <taxon>Tracheophyta</taxon>
        <taxon>Spermatophyta</taxon>
        <taxon>Magnoliopsida</taxon>
        <taxon>eudicotyledons</taxon>
        <taxon>Gunneridae</taxon>
        <taxon>Pentapetalae</taxon>
        <taxon>asterids</taxon>
        <taxon>Ericales</taxon>
        <taxon>Theaceae</taxon>
        <taxon>Camellia</taxon>
    </lineage>
</organism>
<protein>
    <submittedName>
        <fullName evidence="1">CBL-interacting serine/threonine-protein kinase 23</fullName>
    </submittedName>
</protein>
<sequence>RITIAEVIENEWFKKGYKPPAFENKDVSLDDVDVIFNESGKTGRKGHLSVAIEIYEVAPSLCMVEVIKAGEDTLEFQKSLSSCSLRRCVAMSLIQHHLPIDFYCGANDFIFLMKKKLDETGTRCSYKNYDVLQAKEKCH</sequence>
<gene>
    <name evidence="1" type="ORF">LOK49_LG06G01089</name>
</gene>
<dbReference type="Proteomes" id="UP001060215">
    <property type="component" value="Chromosome 5"/>
</dbReference>
<proteinExistence type="predicted"/>